<dbReference type="GO" id="GO:0000139">
    <property type="term" value="C:Golgi membrane"/>
    <property type="evidence" value="ECO:0007669"/>
    <property type="project" value="UniProtKB-SubCell"/>
</dbReference>
<proteinExistence type="inferred from homology"/>
<evidence type="ECO:0000256" key="10">
    <source>
        <dbReference type="ARBA" id="ARBA00022989"/>
    </source>
</evidence>
<evidence type="ECO:0000256" key="3">
    <source>
        <dbReference type="ARBA" id="ARBA00004922"/>
    </source>
</evidence>
<evidence type="ECO:0000256" key="1">
    <source>
        <dbReference type="ARBA" id="ARBA00001936"/>
    </source>
</evidence>
<dbReference type="PANTHER" id="PTHR10468:SF6">
    <property type="entry name" value="GLCNAC TRANSFERASE"/>
    <property type="match status" value="1"/>
</dbReference>
<reference evidence="18" key="1">
    <citation type="submission" date="2020-01" db="EMBL/GenBank/DDBJ databases">
        <title>Development of genomics and gene disruption for Polysphondylium violaceum indicates a role for the polyketide synthase stlB in stalk morphogenesis.</title>
        <authorList>
            <person name="Narita B."/>
            <person name="Kawabe Y."/>
            <person name="Kin K."/>
            <person name="Saito T."/>
            <person name="Gibbs R."/>
            <person name="Kuspa A."/>
            <person name="Muzny D."/>
            <person name="Queller D."/>
            <person name="Richards S."/>
            <person name="Strassman J."/>
            <person name="Sucgang R."/>
            <person name="Worley K."/>
            <person name="Schaap P."/>
        </authorList>
    </citation>
    <scope>NUCLEOTIDE SEQUENCE</scope>
    <source>
        <strain evidence="18">QSvi11</strain>
    </source>
</reference>
<dbReference type="GO" id="GO:0003827">
    <property type="term" value="F:alpha-1,3-mannosylglycoprotein 2-beta-N-acetylglucosaminyltransferase activity"/>
    <property type="evidence" value="ECO:0007669"/>
    <property type="project" value="UniProtKB-EC"/>
</dbReference>
<keyword evidence="13" id="KW-0464">Manganese</keyword>
<dbReference type="FunFam" id="3.90.550.10:FF:000252">
    <property type="entry name" value="Protein O-linked-mannose beta-1,2-N-acetylglucosaminyltransferase 1"/>
    <property type="match status" value="1"/>
</dbReference>
<dbReference type="OrthoDB" id="17286at2759"/>
<dbReference type="AlphaFoldDB" id="A0A8J4PWN8"/>
<evidence type="ECO:0000313" key="19">
    <source>
        <dbReference type="Proteomes" id="UP000695562"/>
    </source>
</evidence>
<evidence type="ECO:0000256" key="6">
    <source>
        <dbReference type="ARBA" id="ARBA00022679"/>
    </source>
</evidence>
<comment type="similarity">
    <text evidence="4">Belongs to the glycosyltransferase 13 family.</text>
</comment>
<evidence type="ECO:0000256" key="5">
    <source>
        <dbReference type="ARBA" id="ARBA00022676"/>
    </source>
</evidence>
<evidence type="ECO:0000256" key="4">
    <source>
        <dbReference type="ARBA" id="ARBA00006492"/>
    </source>
</evidence>
<dbReference type="SUPFAM" id="SSF53448">
    <property type="entry name" value="Nucleotide-diphospho-sugar transferases"/>
    <property type="match status" value="1"/>
</dbReference>
<evidence type="ECO:0000256" key="12">
    <source>
        <dbReference type="ARBA" id="ARBA00023136"/>
    </source>
</evidence>
<evidence type="ECO:0000256" key="11">
    <source>
        <dbReference type="ARBA" id="ARBA00023034"/>
    </source>
</evidence>
<dbReference type="Pfam" id="PF03071">
    <property type="entry name" value="GNT-I"/>
    <property type="match status" value="1"/>
</dbReference>
<comment type="subcellular location">
    <subcellularLocation>
        <location evidence="2">Golgi apparatus membrane</location>
        <topology evidence="2">Single-pass type II membrane protein</topology>
    </subcellularLocation>
</comment>
<dbReference type="PANTHER" id="PTHR10468">
    <property type="entry name" value="PROTEIN O-LINKED-MANNOSE BETA-1,2-N-ACETYLGLUCOSAMINYLTRANSFERASE 1/ALPHA-1,3-MANNOSYL-GLYCOPROTEIN 2-BETA-N-ACETYLGLUCOSAMINYLTRANSFERASE"/>
    <property type="match status" value="1"/>
</dbReference>
<evidence type="ECO:0000256" key="9">
    <source>
        <dbReference type="ARBA" id="ARBA00022968"/>
    </source>
</evidence>
<comment type="cofactor">
    <cofactor evidence="1">
        <name>Mn(2+)</name>
        <dbReference type="ChEBI" id="CHEBI:29035"/>
    </cofactor>
</comment>
<keyword evidence="7 17" id="KW-0812">Transmembrane</keyword>
<evidence type="ECO:0000256" key="2">
    <source>
        <dbReference type="ARBA" id="ARBA00004323"/>
    </source>
</evidence>
<dbReference type="Gene3D" id="3.90.550.10">
    <property type="entry name" value="Spore Coat Polysaccharide Biosynthesis Protein SpsA, Chain A"/>
    <property type="match status" value="1"/>
</dbReference>
<evidence type="ECO:0000256" key="15">
    <source>
        <dbReference type="ARBA" id="ARBA00041712"/>
    </source>
</evidence>
<evidence type="ECO:0000313" key="18">
    <source>
        <dbReference type="EMBL" id="KAF2073299.1"/>
    </source>
</evidence>
<dbReference type="EMBL" id="AJWJ01000214">
    <property type="protein sequence ID" value="KAF2073299.1"/>
    <property type="molecule type" value="Genomic_DNA"/>
</dbReference>
<keyword evidence="6" id="KW-0808">Transferase</keyword>
<gene>
    <name evidence="18" type="ORF">CYY_005398</name>
</gene>
<evidence type="ECO:0000256" key="14">
    <source>
        <dbReference type="ARBA" id="ARBA00038949"/>
    </source>
</evidence>
<evidence type="ECO:0000256" key="7">
    <source>
        <dbReference type="ARBA" id="ARBA00022692"/>
    </source>
</evidence>
<feature type="transmembrane region" description="Helical" evidence="17">
    <location>
        <begin position="21"/>
        <end position="38"/>
    </location>
</feature>
<comment type="pathway">
    <text evidence="3">Protein modification; protein glycosylation.</text>
</comment>
<dbReference type="InterPro" id="IPR052261">
    <property type="entry name" value="Glycosyltransferase_13"/>
</dbReference>
<organism evidence="18 19">
    <name type="scientific">Polysphondylium violaceum</name>
    <dbReference type="NCBI Taxonomy" id="133409"/>
    <lineage>
        <taxon>Eukaryota</taxon>
        <taxon>Amoebozoa</taxon>
        <taxon>Evosea</taxon>
        <taxon>Eumycetozoa</taxon>
        <taxon>Dictyostelia</taxon>
        <taxon>Dictyosteliales</taxon>
        <taxon>Dictyosteliaceae</taxon>
        <taxon>Polysphondylium</taxon>
    </lineage>
</organism>
<sequence length="631" mass="73262">MLNKLNYYNSNLLKHKTNKKKIIITVCLLVAIYYFFFLKTGSSQEIGKNKDKILFQDDEQIQLFTMDDKELFSRKNGWNYDELENVINANIADMNQYNYEEKVSKVVWLDHIRPVNENLLRIKNNGKSKNFQNTNSIQHPDIAIITSNKPEYLERLLYNLLLVSNANVQRIHVFHDGYSEISDILKKYGVNPELHVSQYRHVANLKTQEEKLYYMNSHYKEIFNYVFNNQSMDKVIFLEDDLILSPDALKYFDILSNLMDVDPSIFCISAWNDNAFKFQDDLMKTFQDSRFTFYRQDHFGGLGFLLSHQIYTERIEPIWDKISTEPWDTIIQSAMSPGDQCIYPEMPRSQHAPNIKRNYTSVLDHQNEVDHWGFYKMYSDYENIASNVLDLSNLLYHKYDARLRSKIQNATEIDSFTAIPVLFSSTNDFVIYTKAISNSDSRWDKVINDLGIVGRGNGNIVRGIYKGVVETTYMGRNVVLVGEYSVFNNQTLRKTKPKFAVKDIPMPAAESLSGDPLSNAFYYRLKNDAALDLSIAHRGKSCEEHCTDKKQLCKEADMVLLTQPNAVLLMMEDQCESTEFSDSSSESSYLPFHMNDDTCLIPNDFRYLTCTYKPSAQLFGSRICLCRKISL</sequence>
<protein>
    <recommendedName>
        <fullName evidence="14">alpha-1,3-mannosyl-glycoprotein 2-beta-N-acetylglucosaminyltransferase</fullName>
        <ecNumber evidence="14">2.4.1.101</ecNumber>
    </recommendedName>
    <alternativeName>
        <fullName evidence="15">N-glycosyl-oligosaccharide-glycoprotein N-acetylglucosaminyltransferase I</fullName>
    </alternativeName>
</protein>
<dbReference type="InterPro" id="IPR029044">
    <property type="entry name" value="Nucleotide-diphossugar_trans"/>
</dbReference>
<evidence type="ECO:0000256" key="16">
    <source>
        <dbReference type="ARBA" id="ARBA00049421"/>
    </source>
</evidence>
<evidence type="ECO:0000256" key="13">
    <source>
        <dbReference type="ARBA" id="ARBA00023211"/>
    </source>
</evidence>
<dbReference type="InterPro" id="IPR004139">
    <property type="entry name" value="Glyco_trans_13"/>
</dbReference>
<name>A0A8J4PWN8_9MYCE</name>
<comment type="catalytic activity">
    <reaction evidence="16">
        <text>N(4)-(alpha-D-Man-(1-&gt;3)-[alpha-D-Man-(1-&gt;3)-[alpha-D-Man-(1-&gt;6)]-alpha-D-Man-(1-&gt;6)]-beta-D-Man-(1-&gt;4)-beta-D-GlcNAc-(1-&gt;4)-beta-D-GlcNAc)-L-asparaginyl-[protein] (N-glucan mannose isomer 5A1,2) + UDP-N-acetyl-alpha-D-glucosamine = N(4)-{beta-D-GlcNAc-(1-&gt;2)-alpha-D-Man-(1-&gt;3)-[alpha-D-Man-(1-&gt;3)-[alpha-D-Man-(1-&gt;6)]-alpha-D-Man-(1-&gt;6)]-beta-D-Man-(1-&gt;4)-beta-D-GlcNAc-(1-&gt;4)-beta-D-GlcNAc}-L-asparaginyl-[protein] + UDP + H(+)</text>
        <dbReference type="Rhea" id="RHEA:11456"/>
        <dbReference type="Rhea" id="RHEA-COMP:14367"/>
        <dbReference type="Rhea" id="RHEA-COMP:14368"/>
        <dbReference type="ChEBI" id="CHEBI:15378"/>
        <dbReference type="ChEBI" id="CHEBI:57705"/>
        <dbReference type="ChEBI" id="CHEBI:58223"/>
        <dbReference type="ChEBI" id="CHEBI:59087"/>
        <dbReference type="ChEBI" id="CHEBI:60625"/>
        <dbReference type="EC" id="2.4.1.101"/>
    </reaction>
</comment>
<comment type="caution">
    <text evidence="18">The sequence shown here is derived from an EMBL/GenBank/DDBJ whole genome shotgun (WGS) entry which is preliminary data.</text>
</comment>
<evidence type="ECO:0000256" key="17">
    <source>
        <dbReference type="SAM" id="Phobius"/>
    </source>
</evidence>
<keyword evidence="19" id="KW-1185">Reference proteome</keyword>
<dbReference type="GO" id="GO:0046872">
    <property type="term" value="F:metal ion binding"/>
    <property type="evidence" value="ECO:0007669"/>
    <property type="project" value="UniProtKB-KW"/>
</dbReference>
<dbReference type="UniPathway" id="UPA00378"/>
<accession>A0A8J4PWN8</accession>
<keyword evidence="10 17" id="KW-1133">Transmembrane helix</keyword>
<dbReference type="EC" id="2.4.1.101" evidence="14"/>
<keyword evidence="11" id="KW-0333">Golgi apparatus</keyword>
<keyword evidence="9" id="KW-0735">Signal-anchor</keyword>
<keyword evidence="5" id="KW-0328">Glycosyltransferase</keyword>
<keyword evidence="8" id="KW-0479">Metal-binding</keyword>
<dbReference type="Proteomes" id="UP000695562">
    <property type="component" value="Unassembled WGS sequence"/>
</dbReference>
<evidence type="ECO:0000256" key="8">
    <source>
        <dbReference type="ARBA" id="ARBA00022723"/>
    </source>
</evidence>
<keyword evidence="12 17" id="KW-0472">Membrane</keyword>